<dbReference type="GO" id="GO:0016787">
    <property type="term" value="F:hydrolase activity"/>
    <property type="evidence" value="ECO:0007669"/>
    <property type="project" value="UniProtKB-KW"/>
</dbReference>
<sequence length="202" mass="21501">GFLVVMPDLFDKKPLDNEVMPLFEALEAPSTSAEEKASLMAAIMVKAGPFMAANDYAAKLPLVSKVLTVVHTLHSPKSISLSGYCFGGKVAVLASSSPLCHPHIAAAACAHPAKAALSDWAAMKIPFLFNHAGSDFSFTTDDLGEATEAMEKAGVVHEVVVYEGMKHGFTTKGDVGDQTVVKERRRALEVTAGWFRKHSGGK</sequence>
<dbReference type="InterPro" id="IPR002925">
    <property type="entry name" value="Dienelactn_hydro"/>
</dbReference>
<evidence type="ECO:0000259" key="1">
    <source>
        <dbReference type="Pfam" id="PF01738"/>
    </source>
</evidence>
<dbReference type="PANTHER" id="PTHR17630">
    <property type="entry name" value="DIENELACTONE HYDROLASE"/>
    <property type="match status" value="1"/>
</dbReference>
<dbReference type="Gene3D" id="3.40.50.1820">
    <property type="entry name" value="alpha/beta hydrolase"/>
    <property type="match status" value="1"/>
</dbReference>
<dbReference type="PANTHER" id="PTHR17630:SF44">
    <property type="entry name" value="PROTEIN AIM2"/>
    <property type="match status" value="1"/>
</dbReference>
<proteinExistence type="predicted"/>
<reference evidence="3" key="1">
    <citation type="journal article" date="2018" name="Nat. Microbiol.">
        <title>Leveraging single-cell genomics to expand the fungal tree of life.</title>
        <authorList>
            <person name="Ahrendt S.R."/>
            <person name="Quandt C.A."/>
            <person name="Ciobanu D."/>
            <person name="Clum A."/>
            <person name="Salamov A."/>
            <person name="Andreopoulos B."/>
            <person name="Cheng J.F."/>
            <person name="Woyke T."/>
            <person name="Pelin A."/>
            <person name="Henrissat B."/>
            <person name="Reynolds N.K."/>
            <person name="Benny G.L."/>
            <person name="Smith M.E."/>
            <person name="James T.Y."/>
            <person name="Grigoriev I.V."/>
        </authorList>
    </citation>
    <scope>NUCLEOTIDE SEQUENCE [LARGE SCALE GENOMIC DNA]</scope>
</reference>
<feature type="non-terminal residue" evidence="2">
    <location>
        <position position="1"/>
    </location>
</feature>
<evidence type="ECO:0000313" key="2">
    <source>
        <dbReference type="EMBL" id="RKO90229.1"/>
    </source>
</evidence>
<keyword evidence="2" id="KW-0378">Hydrolase</keyword>
<dbReference type="InterPro" id="IPR029058">
    <property type="entry name" value="AB_hydrolase_fold"/>
</dbReference>
<name>A0A4P9WC59_9FUNG</name>
<dbReference type="Proteomes" id="UP000269721">
    <property type="component" value="Unassembled WGS sequence"/>
</dbReference>
<keyword evidence="3" id="KW-1185">Reference proteome</keyword>
<feature type="domain" description="Dienelactone hydrolase" evidence="1">
    <location>
        <begin position="1"/>
        <end position="198"/>
    </location>
</feature>
<dbReference type="AlphaFoldDB" id="A0A4P9WC59"/>
<gene>
    <name evidence="2" type="ORF">BDK51DRAFT_31602</name>
</gene>
<dbReference type="EMBL" id="KZ995658">
    <property type="protein sequence ID" value="RKO90229.1"/>
    <property type="molecule type" value="Genomic_DNA"/>
</dbReference>
<dbReference type="SUPFAM" id="SSF53474">
    <property type="entry name" value="alpha/beta-Hydrolases"/>
    <property type="match status" value="1"/>
</dbReference>
<evidence type="ECO:0000313" key="3">
    <source>
        <dbReference type="Proteomes" id="UP000269721"/>
    </source>
</evidence>
<dbReference type="Pfam" id="PF01738">
    <property type="entry name" value="DLH"/>
    <property type="match status" value="1"/>
</dbReference>
<organism evidence="2 3">
    <name type="scientific">Blyttiomyces helicus</name>
    <dbReference type="NCBI Taxonomy" id="388810"/>
    <lineage>
        <taxon>Eukaryota</taxon>
        <taxon>Fungi</taxon>
        <taxon>Fungi incertae sedis</taxon>
        <taxon>Chytridiomycota</taxon>
        <taxon>Chytridiomycota incertae sedis</taxon>
        <taxon>Chytridiomycetes</taxon>
        <taxon>Chytridiomycetes incertae sedis</taxon>
        <taxon>Blyttiomyces</taxon>
    </lineage>
</organism>
<protein>
    <submittedName>
        <fullName evidence="2">Dienelactone hydrolase</fullName>
    </submittedName>
</protein>
<dbReference type="OrthoDB" id="17560at2759"/>
<accession>A0A4P9WC59</accession>